<evidence type="ECO:0000313" key="2">
    <source>
        <dbReference type="EMBL" id="PWW80532.1"/>
    </source>
</evidence>
<dbReference type="Proteomes" id="UP000246991">
    <property type="component" value="Unassembled WGS sequence"/>
</dbReference>
<organism evidence="2 3">
    <name type="scientific">Tuber magnatum</name>
    <name type="common">white Piedmont truffle</name>
    <dbReference type="NCBI Taxonomy" id="42249"/>
    <lineage>
        <taxon>Eukaryota</taxon>
        <taxon>Fungi</taxon>
        <taxon>Dikarya</taxon>
        <taxon>Ascomycota</taxon>
        <taxon>Pezizomycotina</taxon>
        <taxon>Pezizomycetes</taxon>
        <taxon>Pezizales</taxon>
        <taxon>Tuberaceae</taxon>
        <taxon>Tuber</taxon>
    </lineage>
</organism>
<feature type="region of interest" description="Disordered" evidence="1">
    <location>
        <begin position="148"/>
        <end position="395"/>
    </location>
</feature>
<protein>
    <submittedName>
        <fullName evidence="2">Uncharacterized protein</fullName>
    </submittedName>
</protein>
<evidence type="ECO:0000256" key="1">
    <source>
        <dbReference type="SAM" id="MobiDB-lite"/>
    </source>
</evidence>
<reference evidence="2 3" key="1">
    <citation type="submission" date="2018-03" db="EMBL/GenBank/DDBJ databases">
        <title>Genomes of Pezizomycetes fungi and the evolution of truffles.</title>
        <authorList>
            <person name="Murat C."/>
            <person name="Payen T."/>
            <person name="Noel B."/>
            <person name="Kuo A."/>
            <person name="Martin F.M."/>
        </authorList>
    </citation>
    <scope>NUCLEOTIDE SEQUENCE [LARGE SCALE GENOMIC DNA]</scope>
    <source>
        <strain evidence="2">091103-1</strain>
    </source>
</reference>
<feature type="compositionally biased region" description="Pro residues" evidence="1">
    <location>
        <begin position="383"/>
        <end position="393"/>
    </location>
</feature>
<proteinExistence type="predicted"/>
<feature type="compositionally biased region" description="Low complexity" evidence="1">
    <location>
        <begin position="160"/>
        <end position="184"/>
    </location>
</feature>
<feature type="compositionally biased region" description="Polar residues" evidence="1">
    <location>
        <begin position="315"/>
        <end position="333"/>
    </location>
</feature>
<feature type="compositionally biased region" description="Basic and acidic residues" evidence="1">
    <location>
        <begin position="211"/>
        <end position="220"/>
    </location>
</feature>
<sequence>MGSNPFRKKASAEHPRTSQDGPAPRQESQALSTSPNRSRASSSEVVDIPPPSPVPRKRSPPPRPPSRNRRSCIPPPETIADPFNPTNESPVSSDFEGNDDDILTREPTELGCPGITSFPSAGNDGEYSVARSGRQSLDADAFKRLMLTGQSSLSTPPTPGTGATPPVVAPDSSTDTSSISRQSIFDPIPEAADGVPDETPRTSNELDEDEERRRSKERTPKPKPPPPRARNRSGGRSPGSPPSSTADAPSLTPPRPPSIHSVSSERSLLPPPPPPLPVGSTSPILNETVSPPSPAASITSKKIAPSPPLSRRHSVQSSTNPLRPSTPVGSANNSKMKPPPPSIRRRKSTNSRASTLTLSAPRRNRSSTANSFESSEESLTAPPAKPLPLPTEPEMPIVQGTETNILIDLEKLQREVDELRGRYEGRGVDPAVST</sequence>
<feature type="compositionally biased region" description="Low complexity" evidence="1">
    <location>
        <begin position="32"/>
        <end position="43"/>
    </location>
</feature>
<dbReference type="AlphaFoldDB" id="A0A317T1J1"/>
<dbReference type="OrthoDB" id="428854at2759"/>
<evidence type="ECO:0000313" key="3">
    <source>
        <dbReference type="Proteomes" id="UP000246991"/>
    </source>
</evidence>
<feature type="region of interest" description="Disordered" evidence="1">
    <location>
        <begin position="1"/>
        <end position="132"/>
    </location>
</feature>
<name>A0A317T1J1_9PEZI</name>
<keyword evidence="3" id="KW-1185">Reference proteome</keyword>
<dbReference type="STRING" id="42249.A0A317T1J1"/>
<dbReference type="EMBL" id="PYWC01000002">
    <property type="protein sequence ID" value="PWW80532.1"/>
    <property type="molecule type" value="Genomic_DNA"/>
</dbReference>
<accession>A0A317T1J1</accession>
<gene>
    <name evidence="2" type="ORF">C7212DRAFT_274709</name>
</gene>
<feature type="compositionally biased region" description="Basic residues" evidence="1">
    <location>
        <begin position="55"/>
        <end position="70"/>
    </location>
</feature>
<feature type="compositionally biased region" description="Polar residues" evidence="1">
    <location>
        <begin position="279"/>
        <end position="300"/>
    </location>
</feature>
<comment type="caution">
    <text evidence="2">The sequence shown here is derived from an EMBL/GenBank/DDBJ whole genome shotgun (WGS) entry which is preliminary data.</text>
</comment>